<keyword evidence="2" id="KW-0723">Serine/threonine-protein kinase</keyword>
<proteinExistence type="predicted"/>
<dbReference type="PANTHER" id="PTHR43289:SF6">
    <property type="entry name" value="SERINE_THREONINE-PROTEIN KINASE NEKL-3"/>
    <property type="match status" value="1"/>
</dbReference>
<evidence type="ECO:0000256" key="4">
    <source>
        <dbReference type="ARBA" id="ARBA00022741"/>
    </source>
</evidence>
<sequence>MSTSNPRECPVIEEGQLVANRYRLLETIGSGAMGVVWRAKDERLGRVIAIKHLHVRPGLSAAQTDEARRRAMREARIAARLQHRNAIAMLDVAEHDGDPCLVMEYLESQSLSAVLAERGTLPPGQVASIGHQVAAALAAAHAAGIVHRDVKPGNILLADEGTVKITDFGISRALGDGTITETGMLAGTPAYLAPEIARGKDPGHASDVFSLGATLYHATEGTPPFGLNPNPLALLHAVASGRIDRPQNAGPLTHTLMSLLRTEPEDRPTMAEAATTLSTPTAQMAQQAMSSEPRTRPVRPVTRPQAPPPTQYDRRPAQSTEHETRPVRHQPPTAAYVPEPKRPAAVRRQSDPMRTKLIAAVVGVLLLIGGTIAVIAMNSAGGDQASASPPPSSESQQPSTAPSTPVPGMEKVTSYQAAGELVIAYYGDASLDARWDMLGPNGQATFGDRAAFDAYWSQFRYVSSRNARGVTANQDGSVNVPVDVTTKTEAGEKMEKRTVKVILYGGKYLIDSDSR</sequence>
<evidence type="ECO:0000256" key="9">
    <source>
        <dbReference type="SAM" id="Phobius"/>
    </source>
</evidence>
<evidence type="ECO:0000259" key="10">
    <source>
        <dbReference type="PROSITE" id="PS50011"/>
    </source>
</evidence>
<dbReference type="Gene3D" id="3.30.200.20">
    <property type="entry name" value="Phosphorylase Kinase, domain 1"/>
    <property type="match status" value="1"/>
</dbReference>
<evidence type="ECO:0000256" key="7">
    <source>
        <dbReference type="PROSITE-ProRule" id="PRU10141"/>
    </source>
</evidence>
<evidence type="ECO:0000256" key="1">
    <source>
        <dbReference type="ARBA" id="ARBA00012513"/>
    </source>
</evidence>
<feature type="binding site" evidence="7">
    <location>
        <position position="51"/>
    </location>
    <ligand>
        <name>ATP</name>
        <dbReference type="ChEBI" id="CHEBI:30616"/>
    </ligand>
</feature>
<dbReference type="InterPro" id="IPR000719">
    <property type="entry name" value="Prot_kinase_dom"/>
</dbReference>
<dbReference type="SMART" id="SM00220">
    <property type="entry name" value="S_TKc"/>
    <property type="match status" value="1"/>
</dbReference>
<evidence type="ECO:0000256" key="6">
    <source>
        <dbReference type="ARBA" id="ARBA00022840"/>
    </source>
</evidence>
<dbReference type="SUPFAM" id="SSF56112">
    <property type="entry name" value="Protein kinase-like (PK-like)"/>
    <property type="match status" value="1"/>
</dbReference>
<feature type="transmembrane region" description="Helical" evidence="9">
    <location>
        <begin position="357"/>
        <end position="377"/>
    </location>
</feature>
<dbReference type="GO" id="GO:0016301">
    <property type="term" value="F:kinase activity"/>
    <property type="evidence" value="ECO:0007669"/>
    <property type="project" value="UniProtKB-KW"/>
</dbReference>
<feature type="compositionally biased region" description="Polar residues" evidence="8">
    <location>
        <begin position="275"/>
        <end position="292"/>
    </location>
</feature>
<dbReference type="Proteomes" id="UP000734823">
    <property type="component" value="Unassembled WGS sequence"/>
</dbReference>
<keyword evidence="9" id="KW-1133">Transmembrane helix</keyword>
<dbReference type="RefSeq" id="WP_187220769.1">
    <property type="nucleotide sequence ID" value="NZ_JABVED010000007.1"/>
</dbReference>
<dbReference type="PROSITE" id="PS50011">
    <property type="entry name" value="PROTEIN_KINASE_DOM"/>
    <property type="match status" value="1"/>
</dbReference>
<protein>
    <recommendedName>
        <fullName evidence="1">non-specific serine/threonine protein kinase</fullName>
        <ecNumber evidence="1">2.7.11.1</ecNumber>
    </recommendedName>
</protein>
<dbReference type="PANTHER" id="PTHR43289">
    <property type="entry name" value="MITOGEN-ACTIVATED PROTEIN KINASE KINASE KINASE 20-RELATED"/>
    <property type="match status" value="1"/>
</dbReference>
<accession>A0ABR7L6X2</accession>
<organism evidence="11 12">
    <name type="scientific">Actinokineospora xionganensis</name>
    <dbReference type="NCBI Taxonomy" id="2684470"/>
    <lineage>
        <taxon>Bacteria</taxon>
        <taxon>Bacillati</taxon>
        <taxon>Actinomycetota</taxon>
        <taxon>Actinomycetes</taxon>
        <taxon>Pseudonocardiales</taxon>
        <taxon>Pseudonocardiaceae</taxon>
        <taxon>Actinokineospora</taxon>
    </lineage>
</organism>
<reference evidence="11 12" key="1">
    <citation type="submission" date="2020-06" db="EMBL/GenBank/DDBJ databases">
        <title>Actinokineospora xiongansis sp. nov., isolated from soil of Baiyangdian.</title>
        <authorList>
            <person name="Zhang X."/>
        </authorList>
    </citation>
    <scope>NUCLEOTIDE SEQUENCE [LARGE SCALE GENOMIC DNA]</scope>
    <source>
        <strain evidence="11 12">HBU206404</strain>
    </source>
</reference>
<dbReference type="InterPro" id="IPR011009">
    <property type="entry name" value="Kinase-like_dom_sf"/>
</dbReference>
<keyword evidence="6 7" id="KW-0067">ATP-binding</keyword>
<evidence type="ECO:0000256" key="3">
    <source>
        <dbReference type="ARBA" id="ARBA00022679"/>
    </source>
</evidence>
<keyword evidence="9" id="KW-0812">Transmembrane</keyword>
<name>A0ABR7L6X2_9PSEU</name>
<evidence type="ECO:0000256" key="8">
    <source>
        <dbReference type="SAM" id="MobiDB-lite"/>
    </source>
</evidence>
<dbReference type="EC" id="2.7.11.1" evidence="1"/>
<keyword evidence="12" id="KW-1185">Reference proteome</keyword>
<keyword evidence="5 11" id="KW-0418">Kinase</keyword>
<evidence type="ECO:0000313" key="12">
    <source>
        <dbReference type="Proteomes" id="UP000734823"/>
    </source>
</evidence>
<evidence type="ECO:0000256" key="5">
    <source>
        <dbReference type="ARBA" id="ARBA00022777"/>
    </source>
</evidence>
<evidence type="ECO:0000313" key="11">
    <source>
        <dbReference type="EMBL" id="MBC6448268.1"/>
    </source>
</evidence>
<evidence type="ECO:0000256" key="2">
    <source>
        <dbReference type="ARBA" id="ARBA00022527"/>
    </source>
</evidence>
<dbReference type="EMBL" id="JABVED010000007">
    <property type="protein sequence ID" value="MBC6448268.1"/>
    <property type="molecule type" value="Genomic_DNA"/>
</dbReference>
<dbReference type="CDD" id="cd14014">
    <property type="entry name" value="STKc_PknB_like"/>
    <property type="match status" value="1"/>
</dbReference>
<dbReference type="Pfam" id="PF00069">
    <property type="entry name" value="Pkinase"/>
    <property type="match status" value="1"/>
</dbReference>
<keyword evidence="9" id="KW-0472">Membrane</keyword>
<comment type="caution">
    <text evidence="11">The sequence shown here is derived from an EMBL/GenBank/DDBJ whole genome shotgun (WGS) entry which is preliminary data.</text>
</comment>
<dbReference type="PROSITE" id="PS00108">
    <property type="entry name" value="PROTEIN_KINASE_ST"/>
    <property type="match status" value="1"/>
</dbReference>
<dbReference type="InterPro" id="IPR008271">
    <property type="entry name" value="Ser/Thr_kinase_AS"/>
</dbReference>
<dbReference type="Gene3D" id="1.10.510.10">
    <property type="entry name" value="Transferase(Phosphotransferase) domain 1"/>
    <property type="match status" value="1"/>
</dbReference>
<dbReference type="PROSITE" id="PS00107">
    <property type="entry name" value="PROTEIN_KINASE_ATP"/>
    <property type="match status" value="1"/>
</dbReference>
<feature type="region of interest" description="Disordered" evidence="8">
    <location>
        <begin position="263"/>
        <end position="349"/>
    </location>
</feature>
<feature type="domain" description="Protein kinase" evidence="10">
    <location>
        <begin position="22"/>
        <end position="282"/>
    </location>
</feature>
<feature type="compositionally biased region" description="Basic and acidic residues" evidence="8">
    <location>
        <begin position="312"/>
        <end position="326"/>
    </location>
</feature>
<keyword evidence="4 7" id="KW-0547">Nucleotide-binding</keyword>
<keyword evidence="3" id="KW-0808">Transferase</keyword>
<feature type="region of interest" description="Disordered" evidence="8">
    <location>
        <begin position="381"/>
        <end position="409"/>
    </location>
</feature>
<gene>
    <name evidence="11" type="ORF">GPZ80_13940</name>
</gene>
<dbReference type="InterPro" id="IPR017441">
    <property type="entry name" value="Protein_kinase_ATP_BS"/>
</dbReference>
<feature type="compositionally biased region" description="Low complexity" evidence="8">
    <location>
        <begin position="393"/>
        <end position="407"/>
    </location>
</feature>